<keyword evidence="5" id="KW-0325">Glycoprotein</keyword>
<feature type="domain" description="AB hydrolase-1" evidence="7">
    <location>
        <begin position="133"/>
        <end position="433"/>
    </location>
</feature>
<comment type="similarity">
    <text evidence="1">Belongs to the AB hydrolase superfamily. Lipase family.</text>
</comment>
<proteinExistence type="inferred from homology"/>
<sequence length="459" mass="51196">MSNGAVGTVTASCVRRAPERHGKSRDTSVSGALRVLGASNPSSNPGAGSKEIVNCLILNISKISEVRQFAEGSPCKQTQGPLEYPESVLNFTERSTKHGYISDEHTVLTEDGYILTVFHMRSRENCSRQPGRPLILMHGLLMSSDTWLDAGPGASLAYLLADACFDLWLGNIRGNCYGRRHATLDPDADHEFWDFSVDEMGAYDVPAIVDHVLNQTGSDRVDYIGYSQGGGEMLIMCSERPSLCNRVRTFIAVAPATRLTHSKSWTLRVLFNVLRLTGDFLGWFRFKELFPKGGVGQILLSHLCQYDVLLEMICRGSLSMVDSEHEGSIKAETLKVVHANFPSGTSVRTFVRYGQALRSEGYRKMDYGEERNLKLYGVATPPYHNISAVTIPTVIVYGRNDYIIDRKDVEWLANSLPNVLQIVEVCDPMWNHFDFMYSQHTKAMVFPTVLKYLTRASDS</sequence>
<dbReference type="InterPro" id="IPR000073">
    <property type="entry name" value="AB_hydrolase_1"/>
</dbReference>
<evidence type="ECO:0000256" key="5">
    <source>
        <dbReference type="ARBA" id="ARBA00023180"/>
    </source>
</evidence>
<evidence type="ECO:0000313" key="8">
    <source>
        <dbReference type="EMBL" id="CAH2056967.1"/>
    </source>
</evidence>
<keyword evidence="2" id="KW-0732">Signal</keyword>
<feature type="compositionally biased region" description="Polar residues" evidence="6">
    <location>
        <begin position="1"/>
        <end position="11"/>
    </location>
</feature>
<evidence type="ECO:0000256" key="1">
    <source>
        <dbReference type="ARBA" id="ARBA00010701"/>
    </source>
</evidence>
<accession>A0ABN8INY0</accession>
<evidence type="ECO:0000256" key="4">
    <source>
        <dbReference type="ARBA" id="ARBA00023098"/>
    </source>
</evidence>
<dbReference type="PIRSF" id="PIRSF000862">
    <property type="entry name" value="Steryl_ester_lip"/>
    <property type="match status" value="1"/>
</dbReference>
<evidence type="ECO:0000256" key="6">
    <source>
        <dbReference type="SAM" id="MobiDB-lite"/>
    </source>
</evidence>
<gene>
    <name evidence="8" type="ORF">IPOD504_LOCUS9900</name>
</gene>
<dbReference type="InterPro" id="IPR025483">
    <property type="entry name" value="Lipase_euk"/>
</dbReference>
<evidence type="ECO:0000259" key="7">
    <source>
        <dbReference type="Pfam" id="PF00561"/>
    </source>
</evidence>
<dbReference type="InterPro" id="IPR029058">
    <property type="entry name" value="AB_hydrolase_fold"/>
</dbReference>
<keyword evidence="9" id="KW-1185">Reference proteome</keyword>
<dbReference type="Gene3D" id="3.40.50.1820">
    <property type="entry name" value="alpha/beta hydrolase"/>
    <property type="match status" value="1"/>
</dbReference>
<evidence type="ECO:0000256" key="2">
    <source>
        <dbReference type="ARBA" id="ARBA00022729"/>
    </source>
</evidence>
<name>A0ABN8INY0_9NEOP</name>
<protein>
    <recommendedName>
        <fullName evidence="7">AB hydrolase-1 domain-containing protein</fullName>
    </recommendedName>
</protein>
<dbReference type="PANTHER" id="PTHR11005">
    <property type="entry name" value="LYSOSOMAL ACID LIPASE-RELATED"/>
    <property type="match status" value="1"/>
</dbReference>
<dbReference type="SUPFAM" id="SSF53474">
    <property type="entry name" value="alpha/beta-Hydrolases"/>
    <property type="match status" value="1"/>
</dbReference>
<evidence type="ECO:0000313" key="9">
    <source>
        <dbReference type="Proteomes" id="UP000837857"/>
    </source>
</evidence>
<evidence type="ECO:0000256" key="3">
    <source>
        <dbReference type="ARBA" id="ARBA00022963"/>
    </source>
</evidence>
<dbReference type="EMBL" id="OW152836">
    <property type="protein sequence ID" value="CAH2056967.1"/>
    <property type="molecule type" value="Genomic_DNA"/>
</dbReference>
<reference evidence="8" key="1">
    <citation type="submission" date="2022-03" db="EMBL/GenBank/DDBJ databases">
        <authorList>
            <person name="Martin H S."/>
        </authorList>
    </citation>
    <scope>NUCLEOTIDE SEQUENCE</scope>
</reference>
<organism evidence="8 9">
    <name type="scientific">Iphiclides podalirius</name>
    <name type="common">scarce swallowtail</name>
    <dbReference type="NCBI Taxonomy" id="110791"/>
    <lineage>
        <taxon>Eukaryota</taxon>
        <taxon>Metazoa</taxon>
        <taxon>Ecdysozoa</taxon>
        <taxon>Arthropoda</taxon>
        <taxon>Hexapoda</taxon>
        <taxon>Insecta</taxon>
        <taxon>Pterygota</taxon>
        <taxon>Neoptera</taxon>
        <taxon>Endopterygota</taxon>
        <taxon>Lepidoptera</taxon>
        <taxon>Glossata</taxon>
        <taxon>Ditrysia</taxon>
        <taxon>Papilionoidea</taxon>
        <taxon>Papilionidae</taxon>
        <taxon>Papilioninae</taxon>
        <taxon>Iphiclides</taxon>
    </lineage>
</organism>
<feature type="compositionally biased region" description="Basic and acidic residues" evidence="6">
    <location>
        <begin position="16"/>
        <end position="26"/>
    </location>
</feature>
<dbReference type="Pfam" id="PF00561">
    <property type="entry name" value="Abhydrolase_1"/>
    <property type="match status" value="1"/>
</dbReference>
<feature type="non-terminal residue" evidence="8">
    <location>
        <position position="1"/>
    </location>
</feature>
<keyword evidence="4" id="KW-0443">Lipid metabolism</keyword>
<keyword evidence="3" id="KW-0442">Lipid degradation</keyword>
<dbReference type="Proteomes" id="UP000837857">
    <property type="component" value="Chromosome 24"/>
</dbReference>
<feature type="region of interest" description="Disordered" evidence="6">
    <location>
        <begin position="1"/>
        <end position="46"/>
    </location>
</feature>